<name>A0A0A9CSH6_ARUDO</name>
<dbReference type="EMBL" id="GBRH01219364">
    <property type="protein sequence ID" value="JAD78531.1"/>
    <property type="molecule type" value="Transcribed_RNA"/>
</dbReference>
<accession>A0A0A9CSH6</accession>
<reference evidence="1" key="2">
    <citation type="journal article" date="2015" name="Data Brief">
        <title>Shoot transcriptome of the giant reed, Arundo donax.</title>
        <authorList>
            <person name="Barrero R.A."/>
            <person name="Guerrero F.D."/>
            <person name="Moolhuijzen P."/>
            <person name="Goolsby J.A."/>
            <person name="Tidwell J."/>
            <person name="Bellgard S.E."/>
            <person name="Bellgard M.I."/>
        </authorList>
    </citation>
    <scope>NUCLEOTIDE SEQUENCE</scope>
    <source>
        <tissue evidence="1">Shoot tissue taken approximately 20 cm above the soil surface</tissue>
    </source>
</reference>
<protein>
    <submittedName>
        <fullName evidence="1">Uncharacterized protein</fullName>
    </submittedName>
</protein>
<dbReference type="AlphaFoldDB" id="A0A0A9CSH6"/>
<sequence length="41" mass="4617">MAPLHPQQSISSRQQLPGWSVLLPTYPSPIFLQQALSQELE</sequence>
<proteinExistence type="predicted"/>
<reference evidence="1" key="1">
    <citation type="submission" date="2014-09" db="EMBL/GenBank/DDBJ databases">
        <authorList>
            <person name="Magalhaes I.L.F."/>
            <person name="Oliveira U."/>
            <person name="Santos F.R."/>
            <person name="Vidigal T.H.D.A."/>
            <person name="Brescovit A.D."/>
            <person name="Santos A.J."/>
        </authorList>
    </citation>
    <scope>NUCLEOTIDE SEQUENCE</scope>
    <source>
        <tissue evidence="1">Shoot tissue taken approximately 20 cm above the soil surface</tissue>
    </source>
</reference>
<organism evidence="1">
    <name type="scientific">Arundo donax</name>
    <name type="common">Giant reed</name>
    <name type="synonym">Donax arundinaceus</name>
    <dbReference type="NCBI Taxonomy" id="35708"/>
    <lineage>
        <taxon>Eukaryota</taxon>
        <taxon>Viridiplantae</taxon>
        <taxon>Streptophyta</taxon>
        <taxon>Embryophyta</taxon>
        <taxon>Tracheophyta</taxon>
        <taxon>Spermatophyta</taxon>
        <taxon>Magnoliopsida</taxon>
        <taxon>Liliopsida</taxon>
        <taxon>Poales</taxon>
        <taxon>Poaceae</taxon>
        <taxon>PACMAD clade</taxon>
        <taxon>Arundinoideae</taxon>
        <taxon>Arundineae</taxon>
        <taxon>Arundo</taxon>
    </lineage>
</organism>
<evidence type="ECO:0000313" key="1">
    <source>
        <dbReference type="EMBL" id="JAD78531.1"/>
    </source>
</evidence>